<organism evidence="1 2">
    <name type="scientific">Cannabis sativa</name>
    <name type="common">Hemp</name>
    <name type="synonym">Marijuana</name>
    <dbReference type="NCBI Taxonomy" id="3483"/>
    <lineage>
        <taxon>Eukaryota</taxon>
        <taxon>Viridiplantae</taxon>
        <taxon>Streptophyta</taxon>
        <taxon>Embryophyta</taxon>
        <taxon>Tracheophyta</taxon>
        <taxon>Spermatophyta</taxon>
        <taxon>Magnoliopsida</taxon>
        <taxon>eudicotyledons</taxon>
        <taxon>Gunneridae</taxon>
        <taxon>Pentapetalae</taxon>
        <taxon>rosids</taxon>
        <taxon>fabids</taxon>
        <taxon>Rosales</taxon>
        <taxon>Cannabaceae</taxon>
        <taxon>Cannabis</taxon>
    </lineage>
</organism>
<keyword evidence="2" id="KW-1185">Reference proteome</keyword>
<dbReference type="EnsemblPlants" id="evm.model.05.1215">
    <property type="protein sequence ID" value="cds.evm.model.05.1215"/>
    <property type="gene ID" value="evm.TU.05.1215"/>
</dbReference>
<reference evidence="1" key="2">
    <citation type="submission" date="2021-03" db="UniProtKB">
        <authorList>
            <consortium name="EnsemblPlants"/>
        </authorList>
    </citation>
    <scope>IDENTIFICATION</scope>
</reference>
<dbReference type="EMBL" id="UZAU01000505">
    <property type="status" value="NOT_ANNOTATED_CDS"/>
    <property type="molecule type" value="Genomic_DNA"/>
</dbReference>
<protein>
    <submittedName>
        <fullName evidence="1">Uncharacterized protein</fullName>
    </submittedName>
</protein>
<dbReference type="Proteomes" id="UP000596661">
    <property type="component" value="Chromosome 5"/>
</dbReference>
<reference evidence="1" key="1">
    <citation type="submission" date="2018-11" db="EMBL/GenBank/DDBJ databases">
        <authorList>
            <person name="Grassa J C."/>
        </authorList>
    </citation>
    <scope>NUCLEOTIDE SEQUENCE [LARGE SCALE GENOMIC DNA]</scope>
</reference>
<dbReference type="AlphaFoldDB" id="A0A803PKG3"/>
<evidence type="ECO:0000313" key="1">
    <source>
        <dbReference type="EnsemblPlants" id="cds.evm.model.05.1215"/>
    </source>
</evidence>
<accession>A0A803PKG3</accession>
<proteinExistence type="predicted"/>
<name>A0A803PKG3_CANSA</name>
<evidence type="ECO:0000313" key="2">
    <source>
        <dbReference type="Proteomes" id="UP000596661"/>
    </source>
</evidence>
<sequence>MMDVYENILSWPRLDPCVVRLATTLARRNGTWRVPMEEGRVRGRLSRGGPDARAIFPAVQPTMGKPYLRDNALVEGTSWLVALMPLP</sequence>
<dbReference type="Gramene" id="evm.model.05.1215">
    <property type="protein sequence ID" value="cds.evm.model.05.1215"/>
    <property type="gene ID" value="evm.TU.05.1215"/>
</dbReference>